<proteinExistence type="inferred from homology"/>
<dbReference type="EMBL" id="BRZC01000002">
    <property type="protein sequence ID" value="GLC83743.1"/>
    <property type="molecule type" value="Genomic_DNA"/>
</dbReference>
<sequence>MSLAQQASSVIMGTVPGTDPAALRAFMTSGPEGASLGGFILMGSNVAADAAQEKAVTDALVIDPALPPLIAIDQEGGYVSRLPWDTLPGGRRLQSADPAQVQQVFAQRAALVAATGANLNFGIVADVPANPQSFIAPRALGTDPASSSARVVAAVEGEKGVVLSTLKHFPGHGATPGDSHVSIPSTPMGLDEWRAGPAAPFAAGIDAGAEVLMFGHLAYTAVDAAPASLSPRWHEIARNDLGFTGLMVTDDIGMLTSSGVAAYRDPVADAVAALAAGNDMVLMIAGSDARTAGRMAQAIVTAVQDGTLPAERLQDAAEHVMAQRMALRPAQ</sequence>
<dbReference type="Pfam" id="PF00933">
    <property type="entry name" value="Glyco_hydro_3"/>
    <property type="match status" value="1"/>
</dbReference>
<gene>
    <name evidence="5" type="ORF">MIAR_03310</name>
</gene>
<dbReference type="InterPro" id="IPR036962">
    <property type="entry name" value="Glyco_hydro_3_N_sf"/>
</dbReference>
<accession>A0ABQ5NE34</accession>
<comment type="similarity">
    <text evidence="1">Belongs to the glycosyl hydrolase 3 family.</text>
</comment>
<evidence type="ECO:0000256" key="1">
    <source>
        <dbReference type="ARBA" id="ARBA00005336"/>
    </source>
</evidence>
<dbReference type="InterPro" id="IPR050226">
    <property type="entry name" value="NagZ_Beta-hexosaminidase"/>
</dbReference>
<dbReference type="PANTHER" id="PTHR30480">
    <property type="entry name" value="BETA-HEXOSAMINIDASE-RELATED"/>
    <property type="match status" value="1"/>
</dbReference>
<feature type="domain" description="Glycoside hydrolase family 3 N-terminal" evidence="4">
    <location>
        <begin position="35"/>
        <end position="321"/>
    </location>
</feature>
<dbReference type="SUPFAM" id="SSF51445">
    <property type="entry name" value="(Trans)glycosidases"/>
    <property type="match status" value="1"/>
</dbReference>
<keyword evidence="2" id="KW-0378">Hydrolase</keyword>
<dbReference type="Proteomes" id="UP001165068">
    <property type="component" value="Unassembled WGS sequence"/>
</dbReference>
<dbReference type="InterPro" id="IPR001764">
    <property type="entry name" value="Glyco_hydro_3_N"/>
</dbReference>
<dbReference type="InterPro" id="IPR017853">
    <property type="entry name" value="GH"/>
</dbReference>
<dbReference type="Gene3D" id="3.20.20.300">
    <property type="entry name" value="Glycoside hydrolase, family 3, N-terminal domain"/>
    <property type="match status" value="1"/>
</dbReference>
<evidence type="ECO:0000259" key="4">
    <source>
        <dbReference type="Pfam" id="PF00933"/>
    </source>
</evidence>
<evidence type="ECO:0000313" key="6">
    <source>
        <dbReference type="Proteomes" id="UP001165068"/>
    </source>
</evidence>
<name>A0ABQ5NE34_9MICO</name>
<dbReference type="PANTHER" id="PTHR30480:SF16">
    <property type="entry name" value="GLYCOSIDE HYDROLASE FAMILY 3 DOMAIN PROTEIN"/>
    <property type="match status" value="1"/>
</dbReference>
<evidence type="ECO:0000256" key="3">
    <source>
        <dbReference type="ARBA" id="ARBA00023295"/>
    </source>
</evidence>
<evidence type="ECO:0000256" key="2">
    <source>
        <dbReference type="ARBA" id="ARBA00022801"/>
    </source>
</evidence>
<evidence type="ECO:0000313" key="5">
    <source>
        <dbReference type="EMBL" id="GLC83743.1"/>
    </source>
</evidence>
<reference evidence="5" key="1">
    <citation type="submission" date="2022-08" db="EMBL/GenBank/DDBJ databases">
        <title>Draft genome sequence of Microbacterium arabinogalactanolyticum JCM 9171.</title>
        <authorList>
            <person name="Fujita K."/>
            <person name="Ishiwata A."/>
            <person name="Fushinobu S."/>
        </authorList>
    </citation>
    <scope>NUCLEOTIDE SEQUENCE</scope>
    <source>
        <strain evidence="5">JCM 9171</strain>
    </source>
</reference>
<keyword evidence="6" id="KW-1185">Reference proteome</keyword>
<organism evidence="5 6">
    <name type="scientific">Microbacterium arabinogalactanolyticum</name>
    <dbReference type="NCBI Taxonomy" id="69365"/>
    <lineage>
        <taxon>Bacteria</taxon>
        <taxon>Bacillati</taxon>
        <taxon>Actinomycetota</taxon>
        <taxon>Actinomycetes</taxon>
        <taxon>Micrococcales</taxon>
        <taxon>Microbacteriaceae</taxon>
        <taxon>Microbacterium</taxon>
    </lineage>
</organism>
<protein>
    <recommendedName>
        <fullName evidence="4">Glycoside hydrolase family 3 N-terminal domain-containing protein</fullName>
    </recommendedName>
</protein>
<keyword evidence="3" id="KW-0326">Glycosidase</keyword>
<comment type="caution">
    <text evidence="5">The sequence shown here is derived from an EMBL/GenBank/DDBJ whole genome shotgun (WGS) entry which is preliminary data.</text>
</comment>